<feature type="compositionally biased region" description="Basic and acidic residues" evidence="2">
    <location>
        <begin position="669"/>
        <end position="678"/>
    </location>
</feature>
<dbReference type="SUPFAM" id="SSF50729">
    <property type="entry name" value="PH domain-like"/>
    <property type="match status" value="1"/>
</dbReference>
<evidence type="ECO:0000313" key="4">
    <source>
        <dbReference type="EMBL" id="KAF2730965.1"/>
    </source>
</evidence>
<feature type="region of interest" description="Disordered" evidence="2">
    <location>
        <begin position="586"/>
        <end position="678"/>
    </location>
</feature>
<sequence length="1225" mass="138203">MSTTFGEPDEGSLAAGTRRIAERFARIVSTADVQDPGGIIVNTLKNATERFQLWCGSVGAATDPQKKISLEWRLRDAPDIREDVQSLFVDLAEALDDLLAIITGVRENRISEAGTLSADLDGSDPDIARATIDVSSTNEAHDILDVVQTCIKSLLRLSVLIRKASPRDRWQKALQKSANESLDSSFDIRHVGEKFPKLATPESEWLRIRIGKAITQRRQFIRYCRDHKEHMSEQPTTQPATNDPTTAHHLNDKGQFISDGQRDSLPIPGTLTLQPPPTEISTMASTLQVTTLQALGYDDDDAISVVTSVVSSIEETYENGERLFLPSLQSVSGGHDEFECPLCFTLQSHRHPRRWKQHAYSDLKPYVCSKGRGECDLELFSDRNTWFSHEVEHHRHQYACSLCNRPPFDDHARFHAHVQSKHSNIAATHIDDLAKLCKRPLQYIPAIDCPFCDDFEHSLRAGETERGIQNVVDLDVILVPALSFRRHVGRHMEQLALFAMGTSASGTFASRESGSSANSQASRINRPPLDQSLLQDFLEEQESHSWDDLESTSVQDGSSEDKESIASANSAIPKLKSSFAAAAEMKEARKTNAEAHKIKAEETQSEQQEIAMKNNKAELEQPMELRKREEEARWDKAEQHDTDVLPGDAPLDEPMDNKVGPHPQQQDQFHPEDSGENIDPERHELLQLRYQLPEDIWNGEISLHLEDLDRQLIYRGEAFGPDGRLSQLILLDNYFIICAVLDDNGLPAVRYTIDHEPIPIDLLSIFPIDRDIRRTIPFHVNHLGSRSYLFQAPSHDSRDAWYHAILKAKSLRARSNILNNTDPFRLRLIGITNQVYPNTETSSFVLADDTPVDRALKTSKPLPGLTLPYIVSTTTLFYHGKEYMVLATMDGVYISRILEGVLLEPKTAQKLHKDIANWVAVMDDGPFLLLNCREGGLLIYHLDSNSEQAGPLASKPPLQIFEAITFATTWRYRERDLILCCKSDNHYQRSNFAVIDTQTFERIRPSRTSQLSRIFGIKYDTLSSSGPSPVLDKFWLPSSCSGVETFTTTISAATHKGFEVLRLDKKSPWSVPNFKPAHVESIAARVENLRALSMFKISDEEFLCCYDECAVYIDKHGEVSRNYVLDYAGKVHNIAIWGKYLALFHENFVEVRNVQTSRRVQVIEGDHVRLVDDGKRFDKKHRLKIAMRYPDKPTSQILLELCINDGHLYSEGDGLNLATTLDLIV</sequence>
<feature type="compositionally biased region" description="Basic and acidic residues" evidence="2">
    <location>
        <begin position="586"/>
        <end position="602"/>
    </location>
</feature>
<organism evidence="4 5">
    <name type="scientific">Polyplosphaeria fusca</name>
    <dbReference type="NCBI Taxonomy" id="682080"/>
    <lineage>
        <taxon>Eukaryota</taxon>
        <taxon>Fungi</taxon>
        <taxon>Dikarya</taxon>
        <taxon>Ascomycota</taxon>
        <taxon>Pezizomycotina</taxon>
        <taxon>Dothideomycetes</taxon>
        <taxon>Pleosporomycetidae</taxon>
        <taxon>Pleosporales</taxon>
        <taxon>Tetraplosphaeriaceae</taxon>
        <taxon>Polyplosphaeria</taxon>
    </lineage>
</organism>
<evidence type="ECO:0000256" key="2">
    <source>
        <dbReference type="SAM" id="MobiDB-lite"/>
    </source>
</evidence>
<proteinExistence type="predicted"/>
<keyword evidence="1" id="KW-0344">Guanine-nucleotide releasing factor</keyword>
<dbReference type="OrthoDB" id="6133115at2759"/>
<dbReference type="InterPro" id="IPR052233">
    <property type="entry name" value="Rho-type_GEFs"/>
</dbReference>
<dbReference type="InterPro" id="IPR001180">
    <property type="entry name" value="CNH_dom"/>
</dbReference>
<keyword evidence="5" id="KW-1185">Reference proteome</keyword>
<name>A0A9P4V075_9PLEO</name>
<feature type="region of interest" description="Disordered" evidence="2">
    <location>
        <begin position="229"/>
        <end position="265"/>
    </location>
</feature>
<dbReference type="PANTHER" id="PTHR46572">
    <property type="entry name" value="RHO1 GDP-GTP EXCHANGE PROTEIN 1-RELATED"/>
    <property type="match status" value="1"/>
</dbReference>
<evidence type="ECO:0000256" key="1">
    <source>
        <dbReference type="ARBA" id="ARBA00022658"/>
    </source>
</evidence>
<protein>
    <recommendedName>
        <fullName evidence="3">CNH domain-containing protein</fullName>
    </recommendedName>
</protein>
<evidence type="ECO:0000259" key="3">
    <source>
        <dbReference type="PROSITE" id="PS50219"/>
    </source>
</evidence>
<dbReference type="Proteomes" id="UP000799444">
    <property type="component" value="Unassembled WGS sequence"/>
</dbReference>
<feature type="domain" description="CNH" evidence="3">
    <location>
        <begin position="868"/>
        <end position="1178"/>
    </location>
</feature>
<dbReference type="CDD" id="cd00821">
    <property type="entry name" value="PH"/>
    <property type="match status" value="1"/>
</dbReference>
<gene>
    <name evidence="4" type="ORF">EJ04DRAFT_555033</name>
</gene>
<dbReference type="InterPro" id="IPR058925">
    <property type="entry name" value="zf-C2H2_AcuF"/>
</dbReference>
<dbReference type="EMBL" id="ML996205">
    <property type="protein sequence ID" value="KAF2730965.1"/>
    <property type="molecule type" value="Genomic_DNA"/>
</dbReference>
<dbReference type="PROSITE" id="PS50219">
    <property type="entry name" value="CNH"/>
    <property type="match status" value="1"/>
</dbReference>
<evidence type="ECO:0000313" key="5">
    <source>
        <dbReference type="Proteomes" id="UP000799444"/>
    </source>
</evidence>
<dbReference type="PANTHER" id="PTHR46572:SF1">
    <property type="entry name" value="RHO1 GUANINE NUCLEOTIDE EXCHANGE FACTOR TUS1"/>
    <property type="match status" value="1"/>
</dbReference>
<dbReference type="GO" id="GO:0005085">
    <property type="term" value="F:guanyl-nucleotide exchange factor activity"/>
    <property type="evidence" value="ECO:0007669"/>
    <property type="project" value="UniProtKB-KW"/>
</dbReference>
<dbReference type="Pfam" id="PF26082">
    <property type="entry name" value="zf-C2H2_AcuF"/>
    <property type="match status" value="1"/>
</dbReference>
<comment type="caution">
    <text evidence="4">The sequence shown here is derived from an EMBL/GenBank/DDBJ whole genome shotgun (WGS) entry which is preliminary data.</text>
</comment>
<accession>A0A9P4V075</accession>
<reference evidence="4" key="1">
    <citation type="journal article" date="2020" name="Stud. Mycol.">
        <title>101 Dothideomycetes genomes: a test case for predicting lifestyles and emergence of pathogens.</title>
        <authorList>
            <person name="Haridas S."/>
            <person name="Albert R."/>
            <person name="Binder M."/>
            <person name="Bloem J."/>
            <person name="Labutti K."/>
            <person name="Salamov A."/>
            <person name="Andreopoulos B."/>
            <person name="Baker S."/>
            <person name="Barry K."/>
            <person name="Bills G."/>
            <person name="Bluhm B."/>
            <person name="Cannon C."/>
            <person name="Castanera R."/>
            <person name="Culley D."/>
            <person name="Daum C."/>
            <person name="Ezra D."/>
            <person name="Gonzalez J."/>
            <person name="Henrissat B."/>
            <person name="Kuo A."/>
            <person name="Liang C."/>
            <person name="Lipzen A."/>
            <person name="Lutzoni F."/>
            <person name="Magnuson J."/>
            <person name="Mondo S."/>
            <person name="Nolan M."/>
            <person name="Ohm R."/>
            <person name="Pangilinan J."/>
            <person name="Park H.-J."/>
            <person name="Ramirez L."/>
            <person name="Alfaro M."/>
            <person name="Sun H."/>
            <person name="Tritt A."/>
            <person name="Yoshinaga Y."/>
            <person name="Zwiers L.-H."/>
            <person name="Turgeon B."/>
            <person name="Goodwin S."/>
            <person name="Spatafora J."/>
            <person name="Crous P."/>
            <person name="Grigoriev I."/>
        </authorList>
    </citation>
    <scope>NUCLEOTIDE SEQUENCE</scope>
    <source>
        <strain evidence="4">CBS 125425</strain>
    </source>
</reference>
<feature type="region of interest" description="Disordered" evidence="2">
    <location>
        <begin position="541"/>
        <end position="570"/>
    </location>
</feature>
<dbReference type="AlphaFoldDB" id="A0A9P4V075"/>
<dbReference type="Pfam" id="PF00780">
    <property type="entry name" value="CNH"/>
    <property type="match status" value="1"/>
</dbReference>
<dbReference type="SMART" id="SM00036">
    <property type="entry name" value="CNH"/>
    <property type="match status" value="1"/>
</dbReference>
<feature type="compositionally biased region" description="Basic and acidic residues" evidence="2">
    <location>
        <begin position="615"/>
        <end position="643"/>
    </location>
</feature>
<feature type="compositionally biased region" description="Polar residues" evidence="2">
    <location>
        <begin position="233"/>
        <end position="245"/>
    </location>
</feature>